<accession>A0ABW8GM61</accession>
<protein>
    <recommendedName>
        <fullName evidence="3">Type 4 fimbrial biogenesis protein PilX N-terminal domain-containing protein</fullName>
    </recommendedName>
</protein>
<dbReference type="EMBL" id="JBIWXY010000001">
    <property type="protein sequence ID" value="MFJ5446461.1"/>
    <property type="molecule type" value="Genomic_DNA"/>
</dbReference>
<proteinExistence type="predicted"/>
<dbReference type="RefSeq" id="WP_400881768.1">
    <property type="nucleotide sequence ID" value="NZ_JBIWXY010000001.1"/>
</dbReference>
<gene>
    <name evidence="1" type="ORF">ACIKP9_09495</name>
</gene>
<evidence type="ECO:0000313" key="1">
    <source>
        <dbReference type="EMBL" id="MFJ5446461.1"/>
    </source>
</evidence>
<dbReference type="Proteomes" id="UP001617669">
    <property type="component" value="Unassembled WGS sequence"/>
</dbReference>
<evidence type="ECO:0000313" key="2">
    <source>
        <dbReference type="Proteomes" id="UP001617669"/>
    </source>
</evidence>
<reference evidence="1 2" key="1">
    <citation type="submission" date="2024-11" db="EMBL/GenBank/DDBJ databases">
        <authorList>
            <person name="Kaparullina E.N."/>
            <person name="Delegan Y.A."/>
            <person name="Doronina N.V."/>
        </authorList>
    </citation>
    <scope>NUCLEOTIDE SEQUENCE [LARGE SCALE GENOMIC DNA]</scope>
    <source>
        <strain evidence="1 2">7sh_L</strain>
    </source>
</reference>
<keyword evidence="2" id="KW-1185">Reference proteome</keyword>
<sequence>MPFDNHSLHHRSQQGAALLLAIFIIGLAATAYVVHAATQAATRQARAEQADYLLSAAKDSLLGFVLANATSGMPYPDVLSEVPPNYDGLTEGGCLDSAKANGLPLIQTGITMRCLGRLPWKTIGLPVDVAPQHDPLGAMPWYAVSANLIDLTCLKALNSGVLERQYNGIRDCSGRDLPYPWLVVRDSHGNVISDRVAFIVIVPGSPLGNQKREASVLPGSEAYLDKLTVLNGCAQPCIPGTYSNADWDNDFVVGDALNLPQVNDRVLFVTIEDVVRQLERRAAGEARKALQQYYREHGRYPDAAQLGATKNYSCQAGLAVGFLPIDTPTVCRYQHNSQDNTWEMQCSFRDVDLIRFTRDSGKFSSSSNDCKTNGNATCSCNGNGRCGTQFSCNSKGFCTAKVAGVFSLEGSRFTERTGVCELTRAATLSAGCHNTDAIISCKTQQSEAVGTAAYSTTGMVCVDPPLNVSDWFRENNWQDYIYYDKSAGLTIGALAADAVLISVGKAIASPPFAPSKLSPQSRPSCDAQAANDYLDSQENVNGDTKYDAVNSPRSVQYNDQMFVITRPLP</sequence>
<comment type="caution">
    <text evidence="1">The sequence shown here is derived from an EMBL/GenBank/DDBJ whole genome shotgun (WGS) entry which is preliminary data.</text>
</comment>
<evidence type="ECO:0008006" key="3">
    <source>
        <dbReference type="Google" id="ProtNLM"/>
    </source>
</evidence>
<organism evidence="1 2">
    <name type="scientific">Methylobacillus methanolivorans</name>
    <dbReference type="NCBI Taxonomy" id="1848927"/>
    <lineage>
        <taxon>Bacteria</taxon>
        <taxon>Pseudomonadati</taxon>
        <taxon>Pseudomonadota</taxon>
        <taxon>Betaproteobacteria</taxon>
        <taxon>Nitrosomonadales</taxon>
        <taxon>Methylophilaceae</taxon>
        <taxon>Methylobacillus</taxon>
    </lineage>
</organism>
<name>A0ABW8GM61_9PROT</name>